<evidence type="ECO:0000256" key="6">
    <source>
        <dbReference type="ARBA" id="ARBA00039459"/>
    </source>
</evidence>
<proteinExistence type="predicted"/>
<dbReference type="GeneTree" id="ENSGT00940000158528"/>
<dbReference type="Proteomes" id="UP000002281">
    <property type="component" value="Chromosome 8"/>
</dbReference>
<reference evidence="11" key="2">
    <citation type="submission" date="2025-08" db="UniProtKB">
        <authorList>
            <consortium name="Ensembl"/>
        </authorList>
    </citation>
    <scope>IDENTIFICATION</scope>
    <source>
        <strain evidence="11">Thoroughbred</strain>
    </source>
</reference>
<evidence type="ECO:0000256" key="1">
    <source>
        <dbReference type="ARBA" id="ARBA00004141"/>
    </source>
</evidence>
<feature type="region of interest" description="Disordered" evidence="8">
    <location>
        <begin position="1"/>
        <end position="23"/>
    </location>
</feature>
<evidence type="ECO:0000256" key="3">
    <source>
        <dbReference type="ARBA" id="ARBA00022989"/>
    </source>
</evidence>
<evidence type="ECO:0000313" key="11">
    <source>
        <dbReference type="Ensembl" id="ENSECAP00000075014.1"/>
    </source>
</evidence>
<comment type="function">
    <text evidence="5">May play a role in cell differentiation in the intestinal epithelium.</text>
</comment>
<dbReference type="PANTHER" id="PTHR22776">
    <property type="entry name" value="MARVEL-CONTAINING POTENTIAL LIPID RAFT-ASSOCIATED PROTEIN"/>
    <property type="match status" value="1"/>
</dbReference>
<evidence type="ECO:0000256" key="9">
    <source>
        <dbReference type="SAM" id="Phobius"/>
    </source>
</evidence>
<dbReference type="PANTHER" id="PTHR22776:SF4">
    <property type="entry name" value="PROTEOLIPID PROTEIN 2"/>
    <property type="match status" value="1"/>
</dbReference>
<evidence type="ECO:0000259" key="10">
    <source>
        <dbReference type="PROSITE" id="PS51225"/>
    </source>
</evidence>
<evidence type="ECO:0000256" key="2">
    <source>
        <dbReference type="ARBA" id="ARBA00022692"/>
    </source>
</evidence>
<comment type="subcellular location">
    <subcellularLocation>
        <location evidence="1">Membrane</location>
        <topology evidence="1">Multi-pass membrane protein</topology>
    </subcellularLocation>
</comment>
<reference evidence="11" key="3">
    <citation type="submission" date="2025-09" db="UniProtKB">
        <authorList>
            <consortium name="Ensembl"/>
        </authorList>
    </citation>
    <scope>IDENTIFICATION</scope>
    <source>
        <strain evidence="11">Thoroughbred</strain>
    </source>
</reference>
<dbReference type="GO" id="GO:0016020">
    <property type="term" value="C:membrane"/>
    <property type="evidence" value="ECO:0000318"/>
    <property type="project" value="GO_Central"/>
</dbReference>
<feature type="domain" description="MARVEL" evidence="10">
    <location>
        <begin position="97"/>
        <end position="215"/>
    </location>
</feature>
<sequence length="215" mass="24344">MRKRRYYFPTQSQFTGGEDQLPTYHPQPQRQVINLLTSDCKFLKALSRRQARQLGVQCPGTLEQASRSSVSPGTPAHTMADSELRSAPGCCVHCTNFLRSRKGILLFAEIIFCLMIVICFSVSAPKYSSLSVVELILAVFFFVIYMCDLHPKIRFINWPWSDFFRTFIAAILYLTTSIIVLVQRGHRSKITAGALGLVATCLFGYDAYVTLPWEK</sequence>
<organism evidence="11 12">
    <name type="scientific">Equus caballus</name>
    <name type="common">Horse</name>
    <dbReference type="NCBI Taxonomy" id="9796"/>
    <lineage>
        <taxon>Eukaryota</taxon>
        <taxon>Metazoa</taxon>
        <taxon>Chordata</taxon>
        <taxon>Craniata</taxon>
        <taxon>Vertebrata</taxon>
        <taxon>Euteleostomi</taxon>
        <taxon>Mammalia</taxon>
        <taxon>Eutheria</taxon>
        <taxon>Laurasiatheria</taxon>
        <taxon>Perissodactyla</taxon>
        <taxon>Equidae</taxon>
        <taxon>Equus</taxon>
    </lineage>
</organism>
<feature type="transmembrane region" description="Helical" evidence="9">
    <location>
        <begin position="190"/>
        <end position="211"/>
    </location>
</feature>
<dbReference type="InterPro" id="IPR008253">
    <property type="entry name" value="Marvel"/>
</dbReference>
<feature type="transmembrane region" description="Helical" evidence="9">
    <location>
        <begin position="163"/>
        <end position="184"/>
    </location>
</feature>
<evidence type="ECO:0000313" key="12">
    <source>
        <dbReference type="Proteomes" id="UP000002281"/>
    </source>
</evidence>
<keyword evidence="4 7" id="KW-0472">Membrane</keyword>
<keyword evidence="3 9" id="KW-1133">Transmembrane helix</keyword>
<reference evidence="11 12" key="1">
    <citation type="journal article" date="2009" name="Science">
        <title>Genome sequence, comparative analysis, and population genetics of the domestic horse.</title>
        <authorList>
            <consortium name="Broad Institute Genome Sequencing Platform"/>
            <consortium name="Broad Institute Whole Genome Assembly Team"/>
            <person name="Wade C.M."/>
            <person name="Giulotto E."/>
            <person name="Sigurdsson S."/>
            <person name="Zoli M."/>
            <person name="Gnerre S."/>
            <person name="Imsland F."/>
            <person name="Lear T.L."/>
            <person name="Adelson D.L."/>
            <person name="Bailey E."/>
            <person name="Bellone R.R."/>
            <person name="Bloecker H."/>
            <person name="Distl O."/>
            <person name="Edgar R.C."/>
            <person name="Garber M."/>
            <person name="Leeb T."/>
            <person name="Mauceli E."/>
            <person name="MacLeod J.N."/>
            <person name="Penedo M.C.T."/>
            <person name="Raison J.M."/>
            <person name="Sharpe T."/>
            <person name="Vogel J."/>
            <person name="Andersson L."/>
            <person name="Antczak D.F."/>
            <person name="Biagi T."/>
            <person name="Binns M.M."/>
            <person name="Chowdhary B.P."/>
            <person name="Coleman S.J."/>
            <person name="Della Valle G."/>
            <person name="Fryc S."/>
            <person name="Guerin G."/>
            <person name="Hasegawa T."/>
            <person name="Hill E.W."/>
            <person name="Jurka J."/>
            <person name="Kiialainen A."/>
            <person name="Lindgren G."/>
            <person name="Liu J."/>
            <person name="Magnani E."/>
            <person name="Mickelson J.R."/>
            <person name="Murray J."/>
            <person name="Nergadze S.G."/>
            <person name="Onofrio R."/>
            <person name="Pedroni S."/>
            <person name="Piras M.F."/>
            <person name="Raudsepp T."/>
            <person name="Rocchi M."/>
            <person name="Roeed K.H."/>
            <person name="Ryder O.A."/>
            <person name="Searle S."/>
            <person name="Skow L."/>
            <person name="Swinburne J.E."/>
            <person name="Syvaenen A.C."/>
            <person name="Tozaki T."/>
            <person name="Valberg S.J."/>
            <person name="Vaudin M."/>
            <person name="White J.R."/>
            <person name="Zody M.C."/>
            <person name="Lander E.S."/>
            <person name="Lindblad-Toh K."/>
        </authorList>
    </citation>
    <scope>NUCLEOTIDE SEQUENCE [LARGE SCALE GENOMIC DNA]</scope>
    <source>
        <strain evidence="11 12">Thoroughbred</strain>
    </source>
</reference>
<evidence type="ECO:0000256" key="7">
    <source>
        <dbReference type="PROSITE-ProRule" id="PRU00581"/>
    </source>
</evidence>
<dbReference type="AlphaFoldDB" id="A0A9L0SJA1"/>
<protein>
    <recommendedName>
        <fullName evidence="6">Proteolipid protein 2</fullName>
    </recommendedName>
</protein>
<keyword evidence="2 7" id="KW-0812">Transmembrane</keyword>
<name>A0A9L0SJA1_HORSE</name>
<feature type="transmembrane region" description="Helical" evidence="9">
    <location>
        <begin position="104"/>
        <end position="124"/>
    </location>
</feature>
<feature type="transmembrane region" description="Helical" evidence="9">
    <location>
        <begin position="130"/>
        <end position="151"/>
    </location>
</feature>
<dbReference type="Ensembl" id="ENSECAT00000104030.1">
    <property type="protein sequence ID" value="ENSECAP00000075014.1"/>
    <property type="gene ID" value="ENSECAG00000006661.4"/>
</dbReference>
<evidence type="ECO:0000256" key="4">
    <source>
        <dbReference type="ARBA" id="ARBA00023136"/>
    </source>
</evidence>
<evidence type="ECO:0000256" key="5">
    <source>
        <dbReference type="ARBA" id="ARBA00037152"/>
    </source>
</evidence>
<evidence type="ECO:0000256" key="8">
    <source>
        <dbReference type="SAM" id="MobiDB-lite"/>
    </source>
</evidence>
<accession>A0A9L0SJA1</accession>
<dbReference type="InterPro" id="IPR050578">
    <property type="entry name" value="MARVEL-CKLF_proteins"/>
</dbReference>
<keyword evidence="12" id="KW-1185">Reference proteome</keyword>
<dbReference type="PROSITE" id="PS51225">
    <property type="entry name" value="MARVEL"/>
    <property type="match status" value="1"/>
</dbReference>
<dbReference type="Pfam" id="PF01284">
    <property type="entry name" value="MARVEL"/>
    <property type="match status" value="1"/>
</dbReference>